<dbReference type="EMBL" id="JAYMGO010000017">
    <property type="protein sequence ID" value="KAL1258011.1"/>
    <property type="molecule type" value="Genomic_DNA"/>
</dbReference>
<evidence type="ECO:0000256" key="4">
    <source>
        <dbReference type="ARBA" id="ARBA00022958"/>
    </source>
</evidence>
<dbReference type="InterPro" id="IPR013099">
    <property type="entry name" value="K_chnl_dom"/>
</dbReference>
<evidence type="ECO:0000313" key="11">
    <source>
        <dbReference type="EMBL" id="KAL1258011.1"/>
    </source>
</evidence>
<name>A0ABR3M169_9TELE</name>
<dbReference type="Gene3D" id="1.10.287.70">
    <property type="match status" value="2"/>
</dbReference>
<dbReference type="Proteomes" id="UP001558613">
    <property type="component" value="Unassembled WGS sequence"/>
</dbReference>
<keyword evidence="6" id="KW-0406">Ion transport</keyword>
<evidence type="ECO:0000256" key="6">
    <source>
        <dbReference type="ARBA" id="ARBA00023065"/>
    </source>
</evidence>
<feature type="transmembrane region" description="Helical" evidence="9">
    <location>
        <begin position="20"/>
        <end position="40"/>
    </location>
</feature>
<dbReference type="PANTHER" id="PTHR11003:SF329">
    <property type="entry name" value="POTASSIUM CHANNEL SUBFAMILY K MEMBER 17-LIKE"/>
    <property type="match status" value="1"/>
</dbReference>
<comment type="caution">
    <text evidence="11">The sequence shown here is derived from an EMBL/GenBank/DDBJ whole genome shotgun (WGS) entry which is preliminary data.</text>
</comment>
<reference evidence="11 12" key="1">
    <citation type="submission" date="2023-09" db="EMBL/GenBank/DDBJ databases">
        <authorList>
            <person name="Wang M."/>
        </authorList>
    </citation>
    <scope>NUCLEOTIDE SEQUENCE [LARGE SCALE GENOMIC DNA]</scope>
    <source>
        <strain evidence="11">GT-2023</strain>
        <tissue evidence="11">Liver</tissue>
    </source>
</reference>
<protein>
    <recommendedName>
        <fullName evidence="10">Potassium channel domain-containing protein</fullName>
    </recommendedName>
</protein>
<keyword evidence="5 9" id="KW-1133">Transmembrane helix</keyword>
<evidence type="ECO:0000256" key="5">
    <source>
        <dbReference type="ARBA" id="ARBA00022989"/>
    </source>
</evidence>
<keyword evidence="8" id="KW-0407">Ion channel</keyword>
<keyword evidence="3 9" id="KW-0812">Transmembrane</keyword>
<feature type="transmembrane region" description="Helical" evidence="9">
    <location>
        <begin position="121"/>
        <end position="140"/>
    </location>
</feature>
<feature type="transmembrane region" description="Helical" evidence="9">
    <location>
        <begin position="91"/>
        <end position="109"/>
    </location>
</feature>
<evidence type="ECO:0000256" key="3">
    <source>
        <dbReference type="ARBA" id="ARBA00022692"/>
    </source>
</evidence>
<evidence type="ECO:0000256" key="1">
    <source>
        <dbReference type="ARBA" id="ARBA00004141"/>
    </source>
</evidence>
<dbReference type="PANTHER" id="PTHR11003">
    <property type="entry name" value="POTASSIUM CHANNEL, SUBFAMILY K"/>
    <property type="match status" value="1"/>
</dbReference>
<accession>A0ABR3M169</accession>
<feature type="transmembrane region" description="Helical" evidence="9">
    <location>
        <begin position="61"/>
        <end position="79"/>
    </location>
</feature>
<keyword evidence="7 9" id="KW-0472">Membrane</keyword>
<sequence>MLPVFSGKLCQFLSVARFPSILFLGIIYVAYVLVGGLIFWKLEGWYVLQQIDLLKEKRMKLLEKYPCVAFLYFVVPMLLFKEYEGWSYSEAIYYCFITLSTIGFGDYVADHNPAINYPEWYSCLMAAWIFFGLAWLALLINHSIDLLESLNAYMRRRQNAQAQVEESKEQPEKGLKGQET</sequence>
<proteinExistence type="predicted"/>
<evidence type="ECO:0000256" key="8">
    <source>
        <dbReference type="ARBA" id="ARBA00023303"/>
    </source>
</evidence>
<keyword evidence="12" id="KW-1185">Reference proteome</keyword>
<evidence type="ECO:0000259" key="10">
    <source>
        <dbReference type="Pfam" id="PF07885"/>
    </source>
</evidence>
<evidence type="ECO:0000313" key="12">
    <source>
        <dbReference type="Proteomes" id="UP001558613"/>
    </source>
</evidence>
<dbReference type="Pfam" id="PF07885">
    <property type="entry name" value="Ion_trans_2"/>
    <property type="match status" value="1"/>
</dbReference>
<organism evidence="11 12">
    <name type="scientific">Cirrhinus molitorella</name>
    <name type="common">mud carp</name>
    <dbReference type="NCBI Taxonomy" id="172907"/>
    <lineage>
        <taxon>Eukaryota</taxon>
        <taxon>Metazoa</taxon>
        <taxon>Chordata</taxon>
        <taxon>Craniata</taxon>
        <taxon>Vertebrata</taxon>
        <taxon>Euteleostomi</taxon>
        <taxon>Actinopterygii</taxon>
        <taxon>Neopterygii</taxon>
        <taxon>Teleostei</taxon>
        <taxon>Ostariophysi</taxon>
        <taxon>Cypriniformes</taxon>
        <taxon>Cyprinidae</taxon>
        <taxon>Labeoninae</taxon>
        <taxon>Labeonini</taxon>
        <taxon>Cirrhinus</taxon>
    </lineage>
</organism>
<dbReference type="SUPFAM" id="SSF81324">
    <property type="entry name" value="Voltage-gated potassium channels"/>
    <property type="match status" value="1"/>
</dbReference>
<evidence type="ECO:0000256" key="2">
    <source>
        <dbReference type="ARBA" id="ARBA00022448"/>
    </source>
</evidence>
<keyword evidence="2" id="KW-0813">Transport</keyword>
<evidence type="ECO:0000256" key="9">
    <source>
        <dbReference type="SAM" id="Phobius"/>
    </source>
</evidence>
<dbReference type="InterPro" id="IPR003280">
    <property type="entry name" value="2pore_dom_K_chnl"/>
</dbReference>
<comment type="subcellular location">
    <subcellularLocation>
        <location evidence="1">Membrane</location>
        <topology evidence="1">Multi-pass membrane protein</topology>
    </subcellularLocation>
</comment>
<evidence type="ECO:0000256" key="7">
    <source>
        <dbReference type="ARBA" id="ARBA00023136"/>
    </source>
</evidence>
<feature type="domain" description="Potassium channel" evidence="10">
    <location>
        <begin position="70"/>
        <end position="147"/>
    </location>
</feature>
<gene>
    <name evidence="11" type="ORF">QQF64_011255</name>
</gene>
<keyword evidence="4" id="KW-0630">Potassium</keyword>